<dbReference type="SMART" id="SM00235">
    <property type="entry name" value="ZnMc"/>
    <property type="match status" value="1"/>
</dbReference>
<dbReference type="GO" id="GO:0006508">
    <property type="term" value="P:proteolysis"/>
    <property type="evidence" value="ECO:0007669"/>
    <property type="project" value="UniProtKB-KW"/>
</dbReference>
<keyword evidence="10" id="KW-0106">Calcium</keyword>
<dbReference type="Pfam" id="PF00413">
    <property type="entry name" value="Peptidase_M10"/>
    <property type="match status" value="1"/>
</dbReference>
<feature type="binding site" evidence="10">
    <location>
        <position position="248"/>
    </location>
    <ligand>
        <name>Ca(2+)</name>
        <dbReference type="ChEBI" id="CHEBI:29108"/>
        <label>1</label>
    </ligand>
</feature>
<evidence type="ECO:0000259" key="13">
    <source>
        <dbReference type="SMART" id="SM00235"/>
    </source>
</evidence>
<feature type="binding site" evidence="10">
    <location>
        <position position="227"/>
    </location>
    <ligand>
        <name>Zn(2+)</name>
        <dbReference type="ChEBI" id="CHEBI:29105"/>
        <label>1</label>
    </ligand>
</feature>
<evidence type="ECO:0000256" key="12">
    <source>
        <dbReference type="SAM" id="SignalP"/>
    </source>
</evidence>
<keyword evidence="3 10" id="KW-0479">Metal-binding</keyword>
<dbReference type="InterPro" id="IPR001818">
    <property type="entry name" value="Pept_M10_metallopeptidase"/>
</dbReference>
<feature type="binding site" evidence="10">
    <location>
        <position position="243"/>
    </location>
    <ligand>
        <name>Zn(2+)</name>
        <dbReference type="ChEBI" id="CHEBI:29105"/>
        <label>1</label>
    </ligand>
</feature>
<proteinExistence type="inferred from homology"/>
<keyword evidence="2" id="KW-0645">Protease</keyword>
<dbReference type="GO" id="GO:0030198">
    <property type="term" value="P:extracellular matrix organization"/>
    <property type="evidence" value="ECO:0007669"/>
    <property type="project" value="TreeGrafter"/>
</dbReference>
<evidence type="ECO:0000256" key="10">
    <source>
        <dbReference type="PIRSR" id="PIRSR621190-2"/>
    </source>
</evidence>
<dbReference type="SUPFAM" id="SSF55486">
    <property type="entry name" value="Metalloproteases ('zincins'), catalytic domain"/>
    <property type="match status" value="1"/>
</dbReference>
<dbReference type="GO" id="GO:0030574">
    <property type="term" value="P:collagen catabolic process"/>
    <property type="evidence" value="ECO:0007669"/>
    <property type="project" value="TreeGrafter"/>
</dbReference>
<feature type="binding site" evidence="10">
    <location>
        <position position="214"/>
    </location>
    <ligand>
        <name>Zn(2+)</name>
        <dbReference type="ChEBI" id="CHEBI:29105"/>
        <label>1</label>
    </ligand>
</feature>
<keyword evidence="15" id="KW-1185">Reference proteome</keyword>
<evidence type="ECO:0000256" key="8">
    <source>
        <dbReference type="ARBA" id="ARBA00023145"/>
    </source>
</evidence>
<feature type="chain" id="PRO_5040349232" evidence="12">
    <location>
        <begin position="32"/>
        <end position="516"/>
    </location>
</feature>
<dbReference type="SUPFAM" id="SSF47090">
    <property type="entry name" value="PGBD-like"/>
    <property type="match status" value="1"/>
</dbReference>
<feature type="binding site" evidence="10">
    <location>
        <position position="248"/>
    </location>
    <ligand>
        <name>Ca(2+)</name>
        <dbReference type="ChEBI" id="CHEBI:29108"/>
        <label>3</label>
    </ligand>
</feature>
<keyword evidence="7" id="KW-0482">Metalloprotease</keyword>
<reference evidence="14" key="1">
    <citation type="submission" date="2021-10" db="EMBL/GenBank/DDBJ databases">
        <title>Tropical sea cucumber genome reveals ecological adaptation and Cuvierian tubules defense mechanism.</title>
        <authorList>
            <person name="Chen T."/>
        </authorList>
    </citation>
    <scope>NUCLEOTIDE SEQUENCE</scope>
    <source>
        <strain evidence="14">Nanhai2018</strain>
        <tissue evidence="14">Muscle</tissue>
    </source>
</reference>
<dbReference type="PANTHER" id="PTHR10201:SF323">
    <property type="entry name" value="MATRIX METALLOPROTEINASE-21"/>
    <property type="match status" value="1"/>
</dbReference>
<feature type="binding site" description="in inhibited form" evidence="10">
    <location>
        <position position="125"/>
    </location>
    <ligand>
        <name>Zn(2+)</name>
        <dbReference type="ChEBI" id="CHEBI:29105"/>
        <label>2</label>
        <note>catalytic</note>
    </ligand>
</feature>
<protein>
    <submittedName>
        <fullName evidence="14">Stromelysin-1</fullName>
    </submittedName>
</protein>
<feature type="domain" description="Peptidase metallopeptidase" evidence="13">
    <location>
        <begin position="149"/>
        <end position="311"/>
    </location>
</feature>
<keyword evidence="5" id="KW-0378">Hydrolase</keyword>
<feature type="compositionally biased region" description="Basic residues" evidence="11">
    <location>
        <begin position="486"/>
        <end position="516"/>
    </location>
</feature>
<dbReference type="GO" id="GO:0004222">
    <property type="term" value="F:metalloendopeptidase activity"/>
    <property type="evidence" value="ECO:0007669"/>
    <property type="project" value="InterPro"/>
</dbReference>
<dbReference type="OrthoDB" id="406838at2759"/>
<dbReference type="InterPro" id="IPR036365">
    <property type="entry name" value="PGBD-like_sf"/>
</dbReference>
<dbReference type="InterPro" id="IPR024079">
    <property type="entry name" value="MetalloPept_cat_dom_sf"/>
</dbReference>
<evidence type="ECO:0000256" key="11">
    <source>
        <dbReference type="SAM" id="MobiDB-lite"/>
    </source>
</evidence>
<feature type="binding site" evidence="10">
    <location>
        <position position="276"/>
    </location>
    <ligand>
        <name>Zn(2+)</name>
        <dbReference type="ChEBI" id="CHEBI:29105"/>
        <label>2</label>
        <note>catalytic</note>
    </ligand>
</feature>
<feature type="compositionally biased region" description="Low complexity" evidence="11">
    <location>
        <begin position="467"/>
        <end position="478"/>
    </location>
</feature>
<keyword evidence="8" id="KW-0865">Zymogen</keyword>
<feature type="compositionally biased region" description="Low complexity" evidence="11">
    <location>
        <begin position="358"/>
        <end position="373"/>
    </location>
</feature>
<dbReference type="CDD" id="cd04278">
    <property type="entry name" value="ZnMc_MMP"/>
    <property type="match status" value="1"/>
</dbReference>
<evidence type="ECO:0000256" key="5">
    <source>
        <dbReference type="ARBA" id="ARBA00022801"/>
    </source>
</evidence>
<comment type="caution">
    <text evidence="14">The sequence shown here is derived from an EMBL/GenBank/DDBJ whole genome shotgun (WGS) entry which is preliminary data.</text>
</comment>
<dbReference type="Gene3D" id="3.40.390.10">
    <property type="entry name" value="Collagenase (Catalytic Domain)"/>
    <property type="match status" value="1"/>
</dbReference>
<dbReference type="AlphaFoldDB" id="A0A9Q1HEI6"/>
<gene>
    <name evidence="14" type="ORF">HOLleu_05440</name>
</gene>
<dbReference type="PANTHER" id="PTHR10201">
    <property type="entry name" value="MATRIX METALLOPROTEINASE"/>
    <property type="match status" value="1"/>
</dbReference>
<feature type="binding site" evidence="10">
    <location>
        <position position="241"/>
    </location>
    <ligand>
        <name>Ca(2+)</name>
        <dbReference type="ChEBI" id="CHEBI:29108"/>
        <label>2</label>
    </ligand>
</feature>
<feature type="binding site" evidence="10">
    <location>
        <position position="220"/>
    </location>
    <ligand>
        <name>Ca(2+)</name>
        <dbReference type="ChEBI" id="CHEBI:29108"/>
        <label>3</label>
    </ligand>
</feature>
<keyword evidence="6 10" id="KW-0862">Zinc</keyword>
<feature type="compositionally biased region" description="Low complexity" evidence="11">
    <location>
        <begin position="381"/>
        <end position="395"/>
    </location>
</feature>
<evidence type="ECO:0000256" key="2">
    <source>
        <dbReference type="ARBA" id="ARBA00022670"/>
    </source>
</evidence>
<keyword evidence="4 12" id="KW-0732">Signal</keyword>
<organism evidence="14 15">
    <name type="scientific">Holothuria leucospilota</name>
    <name type="common">Black long sea cucumber</name>
    <name type="synonym">Mertensiothuria leucospilota</name>
    <dbReference type="NCBI Taxonomy" id="206669"/>
    <lineage>
        <taxon>Eukaryota</taxon>
        <taxon>Metazoa</taxon>
        <taxon>Echinodermata</taxon>
        <taxon>Eleutherozoa</taxon>
        <taxon>Echinozoa</taxon>
        <taxon>Holothuroidea</taxon>
        <taxon>Aspidochirotacea</taxon>
        <taxon>Aspidochirotida</taxon>
        <taxon>Holothuriidae</taxon>
        <taxon>Holothuria</taxon>
    </lineage>
</organism>
<dbReference type="EMBL" id="JAIZAY010000002">
    <property type="protein sequence ID" value="KAJ8046677.1"/>
    <property type="molecule type" value="Genomic_DNA"/>
</dbReference>
<evidence type="ECO:0000256" key="7">
    <source>
        <dbReference type="ARBA" id="ARBA00023049"/>
    </source>
</evidence>
<feature type="binding site" evidence="10">
    <location>
        <position position="202"/>
    </location>
    <ligand>
        <name>Ca(2+)</name>
        <dbReference type="ChEBI" id="CHEBI:29108"/>
        <label>2</label>
    </ligand>
</feature>
<comment type="cofactor">
    <cofactor evidence="10">
        <name>Ca(2+)</name>
        <dbReference type="ChEBI" id="CHEBI:29108"/>
    </cofactor>
    <text evidence="10">Can bind about 5 Ca(2+) ions per subunit.</text>
</comment>
<feature type="signal peptide" evidence="12">
    <location>
        <begin position="1"/>
        <end position="31"/>
    </location>
</feature>
<feature type="binding site" evidence="10">
    <location>
        <position position="219"/>
    </location>
    <ligand>
        <name>Ca(2+)</name>
        <dbReference type="ChEBI" id="CHEBI:29108"/>
        <label>3</label>
    </ligand>
</feature>
<evidence type="ECO:0000256" key="1">
    <source>
        <dbReference type="ARBA" id="ARBA00010370"/>
    </source>
</evidence>
<feature type="binding site" evidence="10">
    <location>
        <position position="284"/>
    </location>
    <ligand>
        <name>Zn(2+)</name>
        <dbReference type="ChEBI" id="CHEBI:29105"/>
        <label>2</label>
        <note>catalytic</note>
    </ligand>
</feature>
<feature type="region of interest" description="Disordered" evidence="11">
    <location>
        <begin position="353"/>
        <end position="402"/>
    </location>
</feature>
<evidence type="ECO:0000256" key="6">
    <source>
        <dbReference type="ARBA" id="ARBA00022833"/>
    </source>
</evidence>
<evidence type="ECO:0000256" key="9">
    <source>
        <dbReference type="PIRSR" id="PIRSR621190-1"/>
    </source>
</evidence>
<feature type="binding site" evidence="10">
    <location>
        <position position="168"/>
    </location>
    <ligand>
        <name>Ca(2+)</name>
        <dbReference type="ChEBI" id="CHEBI:29108"/>
        <label>1</label>
    </ligand>
</feature>
<feature type="binding site" evidence="10">
    <location>
        <position position="266"/>
    </location>
    <ligand>
        <name>Zn(2+)</name>
        <dbReference type="ChEBI" id="CHEBI:29105"/>
        <label>2</label>
        <note>catalytic</note>
    </ligand>
</feature>
<dbReference type="GO" id="GO:0031012">
    <property type="term" value="C:extracellular matrix"/>
    <property type="evidence" value="ECO:0007669"/>
    <property type="project" value="InterPro"/>
</dbReference>
<comment type="cofactor">
    <cofactor evidence="10">
        <name>Zn(2+)</name>
        <dbReference type="ChEBI" id="CHEBI:29105"/>
    </cofactor>
    <text evidence="10">Binds 2 Zn(2+) ions per subunit.</text>
</comment>
<feature type="binding site" evidence="10">
    <location>
        <position position="212"/>
    </location>
    <ligand>
        <name>Zn(2+)</name>
        <dbReference type="ChEBI" id="CHEBI:29105"/>
        <label>1</label>
    </ligand>
</feature>
<name>A0A9Q1HEI6_HOLLE</name>
<sequence>MDFSKILRSLQILTCALLCLPDLIGRLQVEAIPIPRNANRDIAPRPQSTRQRLRVQRIHGNNVKIWKFMRKYGYLTKEITESQFDEKLRKGELRNEIKRIQDFMGFDPTGEIDESTIERMNLPRCGFPDLTTNVAHEEGAERMKRFTLDGGRWEQTIITYRIVNTSADLPLNETRSVIRRSFDVWQEHIPKVFQEVQSDPADISILFATFDHGDEVVFDGPGGTLAHAYGPQSVSGDAAGDIHLDDSETFVSSGTNGTSLFWVASHEIGHSLGLGHSNIAGSLMWPYYGQSTWRGILNYDDKLGIQKLYVDGGFSEGMDSSQSSSSFDSSEWSSISSSLFGPSEGSLEAYESLIPPNTTSTSSTSSQASSASSEPSMQVLSTSSEPSSQLSSTNSKPSLPTSFSESVSSLWLSSMETNEASQPAKDKSEYQSETSNDESSSLTSPKETSEILVSSVSSRESPPPPKSSGRSSSSSSSESSKEIRKPCRLPHHRQHHRPHRYNRAHYVLRRPHRFND</sequence>
<evidence type="ECO:0000256" key="4">
    <source>
        <dbReference type="ARBA" id="ARBA00022729"/>
    </source>
</evidence>
<feature type="compositionally biased region" description="Polar residues" evidence="11">
    <location>
        <begin position="431"/>
        <end position="446"/>
    </location>
</feature>
<feature type="binding site" evidence="10">
    <location>
        <position position="245"/>
    </location>
    <ligand>
        <name>Ca(2+)</name>
        <dbReference type="ChEBI" id="CHEBI:29108"/>
        <label>3</label>
    </ligand>
</feature>
<accession>A0A9Q1HEI6</accession>
<dbReference type="Proteomes" id="UP001152320">
    <property type="component" value="Chromosome 2"/>
</dbReference>
<dbReference type="PROSITE" id="PS00546">
    <property type="entry name" value="CYSTEINE_SWITCH"/>
    <property type="match status" value="1"/>
</dbReference>
<dbReference type="GO" id="GO:0008270">
    <property type="term" value="F:zinc ion binding"/>
    <property type="evidence" value="ECO:0007669"/>
    <property type="project" value="InterPro"/>
</dbReference>
<feature type="region of interest" description="Disordered" evidence="11">
    <location>
        <begin position="414"/>
        <end position="516"/>
    </location>
</feature>
<feature type="active site" evidence="9">
    <location>
        <position position="267"/>
    </location>
</feature>
<feature type="binding site" evidence="10">
    <location>
        <position position="270"/>
    </location>
    <ligand>
        <name>Zn(2+)</name>
        <dbReference type="ChEBI" id="CHEBI:29105"/>
        <label>2</label>
        <note>catalytic</note>
    </ligand>
</feature>
<dbReference type="InterPro" id="IPR021158">
    <property type="entry name" value="Pept_M10A_Zn_BS"/>
</dbReference>
<dbReference type="PRINTS" id="PR00138">
    <property type="entry name" value="MATRIXIN"/>
</dbReference>
<dbReference type="InterPro" id="IPR033739">
    <property type="entry name" value="M10A_MMP"/>
</dbReference>
<evidence type="ECO:0000313" key="15">
    <source>
        <dbReference type="Proteomes" id="UP001152320"/>
    </source>
</evidence>
<comment type="similarity">
    <text evidence="1">Belongs to the peptidase M10A family.</text>
</comment>
<dbReference type="InterPro" id="IPR006026">
    <property type="entry name" value="Peptidase_Metallo"/>
</dbReference>
<feature type="binding site" evidence="10">
    <location>
        <position position="246"/>
    </location>
    <ligand>
        <name>Ca(2+)</name>
        <dbReference type="ChEBI" id="CHEBI:29108"/>
        <label>1</label>
    </ligand>
</feature>
<evidence type="ECO:0000313" key="14">
    <source>
        <dbReference type="EMBL" id="KAJ8046677.1"/>
    </source>
</evidence>
<dbReference type="InterPro" id="IPR021190">
    <property type="entry name" value="Pept_M10A"/>
</dbReference>
<evidence type="ECO:0000256" key="3">
    <source>
        <dbReference type="ARBA" id="ARBA00022723"/>
    </source>
</evidence>